<dbReference type="Gene3D" id="3.40.50.150">
    <property type="entry name" value="Vaccinia Virus protein VP39"/>
    <property type="match status" value="1"/>
</dbReference>
<protein>
    <recommendedName>
        <fullName evidence="1">type I protein arginine methyltransferase</fullName>
        <ecNumber evidence="1">2.1.1.319</ecNumber>
    </recommendedName>
</protein>
<dbReference type="PANTHER" id="PTHR11006">
    <property type="entry name" value="PROTEIN ARGININE N-METHYLTRANSFERASE"/>
    <property type="match status" value="1"/>
</dbReference>
<dbReference type="PANTHER" id="PTHR11006:SF124">
    <property type="entry name" value="ARGININE METHYLTRANSFERASE 1-RELATED"/>
    <property type="match status" value="1"/>
</dbReference>
<dbReference type="Pfam" id="PF13649">
    <property type="entry name" value="Methyltransf_25"/>
    <property type="match status" value="1"/>
</dbReference>
<dbReference type="AlphaFoldDB" id="A0A0L0C575"/>
<dbReference type="InterPro" id="IPR041698">
    <property type="entry name" value="Methyltransf_25"/>
</dbReference>
<evidence type="ECO:0000256" key="3">
    <source>
        <dbReference type="ARBA" id="ARBA00022679"/>
    </source>
</evidence>
<keyword evidence="4 6" id="KW-0949">S-adenosyl-L-methionine</keyword>
<dbReference type="EMBL" id="JRES01000902">
    <property type="protein sequence ID" value="KNC27430.1"/>
    <property type="molecule type" value="Genomic_DNA"/>
</dbReference>
<dbReference type="GO" id="GO:0042054">
    <property type="term" value="F:histone methyltransferase activity"/>
    <property type="evidence" value="ECO:0007669"/>
    <property type="project" value="TreeGrafter"/>
</dbReference>
<dbReference type="SUPFAM" id="SSF53335">
    <property type="entry name" value="S-adenosyl-L-methionine-dependent methyltransferases"/>
    <property type="match status" value="1"/>
</dbReference>
<dbReference type="STRING" id="7375.A0A0L0C575"/>
<feature type="compositionally biased region" description="Polar residues" evidence="7">
    <location>
        <begin position="31"/>
        <end position="43"/>
    </location>
</feature>
<sequence length="486" mass="54757">MNSNENSKKKPQNIKKPPVQSDKNDSGHGGSDTTYTASTPTPVETMTSRDFHLDYNAHVEMMNQMLKDTVRIDNFKAAILHNKHLFKGKCVLNIGCGTGIFALFAAKAGAAKVFAVDPSNVVYYTRKIVQANGYEGVIEVIKGKIEEIDLPVKEVDIIVCDWMGYALLYQAICDSVIYARDKWLRKPGGLIFPDQGKLYMVALEDTKHKNGNINWWSNVYGFNMRCLREVALIEPRYQSIRPDQVMSKQFPIKSLNLNTATQNDLKFRSKFMLPIQKTGHMDGIALYFHVYFTKSHTPLGFSTDPWSPRTNWLQTILFFDQSLAINSGSLYYGGIEFIPKDGTNLNDITVNLEMLMGDPTQADIEVEMSWHFKLATAAAVANNESKAKTLDNNKDKCNSLKPIKKPNIEENSNNNHKNLSKLSNDITKVPKTPNNSNQNNLINQNSIICSGRVVTTDNLNNTITIGKYNYPCCKNKRNKSKYPKKG</sequence>
<proteinExistence type="predicted"/>
<dbReference type="CDD" id="cd02440">
    <property type="entry name" value="AdoMet_MTases"/>
    <property type="match status" value="1"/>
</dbReference>
<feature type="domain" description="Protein arginine N-methyltransferase" evidence="9">
    <location>
        <begin position="195"/>
        <end position="350"/>
    </location>
</feature>
<feature type="region of interest" description="Disordered" evidence="7">
    <location>
        <begin position="1"/>
        <end position="43"/>
    </location>
</feature>
<dbReference type="PROSITE" id="PS51678">
    <property type="entry name" value="SAM_MT_PRMT"/>
    <property type="match status" value="1"/>
</dbReference>
<dbReference type="GO" id="GO:0005634">
    <property type="term" value="C:nucleus"/>
    <property type="evidence" value="ECO:0007669"/>
    <property type="project" value="TreeGrafter"/>
</dbReference>
<dbReference type="Pfam" id="PF22528">
    <property type="entry name" value="PRMT_C"/>
    <property type="match status" value="1"/>
</dbReference>
<evidence type="ECO:0000313" key="10">
    <source>
        <dbReference type="EMBL" id="KNC27430.1"/>
    </source>
</evidence>
<feature type="compositionally biased region" description="Low complexity" evidence="7">
    <location>
        <begin position="409"/>
        <end position="424"/>
    </location>
</feature>
<evidence type="ECO:0000259" key="8">
    <source>
        <dbReference type="Pfam" id="PF13649"/>
    </source>
</evidence>
<comment type="catalytic activity">
    <reaction evidence="5">
        <text>L-arginyl-[protein] + S-adenosyl-L-methionine = N(omega)-methyl-L-arginyl-[protein] + S-adenosyl-L-homocysteine + H(+)</text>
        <dbReference type="Rhea" id="RHEA:48100"/>
        <dbReference type="Rhea" id="RHEA-COMP:10532"/>
        <dbReference type="Rhea" id="RHEA-COMP:11990"/>
        <dbReference type="ChEBI" id="CHEBI:15378"/>
        <dbReference type="ChEBI" id="CHEBI:29965"/>
        <dbReference type="ChEBI" id="CHEBI:57856"/>
        <dbReference type="ChEBI" id="CHEBI:59789"/>
        <dbReference type="ChEBI" id="CHEBI:65280"/>
    </reaction>
    <physiologicalReaction direction="left-to-right" evidence="5">
        <dbReference type="Rhea" id="RHEA:48101"/>
    </physiologicalReaction>
</comment>
<dbReference type="GO" id="GO:0035241">
    <property type="term" value="F:protein-arginine omega-N monomethyltransferase activity"/>
    <property type="evidence" value="ECO:0007669"/>
    <property type="project" value="TreeGrafter"/>
</dbReference>
<keyword evidence="11" id="KW-1185">Reference proteome</keyword>
<comment type="caution">
    <text evidence="10">The sequence shown here is derived from an EMBL/GenBank/DDBJ whole genome shotgun (WGS) entry which is preliminary data.</text>
</comment>
<keyword evidence="3 6" id="KW-0808">Transferase</keyword>
<dbReference type="InterPro" id="IPR029063">
    <property type="entry name" value="SAM-dependent_MTases_sf"/>
</dbReference>
<dbReference type="OrthoDB" id="7848332at2759"/>
<dbReference type="InterPro" id="IPR055135">
    <property type="entry name" value="PRMT_dom"/>
</dbReference>
<dbReference type="Gene3D" id="2.70.160.11">
    <property type="entry name" value="Hnrnp arginine n-methyltransferase1"/>
    <property type="match status" value="1"/>
</dbReference>
<dbReference type="GO" id="GO:0032259">
    <property type="term" value="P:methylation"/>
    <property type="evidence" value="ECO:0007669"/>
    <property type="project" value="UniProtKB-KW"/>
</dbReference>
<feature type="domain" description="Methyltransferase" evidence="8">
    <location>
        <begin position="91"/>
        <end position="163"/>
    </location>
</feature>
<keyword evidence="2 6" id="KW-0489">Methyltransferase</keyword>
<dbReference type="EC" id="2.1.1.319" evidence="1"/>
<reference evidence="10 11" key="1">
    <citation type="journal article" date="2015" name="Nat. Commun.">
        <title>Lucilia cuprina genome unlocks parasitic fly biology to underpin future interventions.</title>
        <authorList>
            <person name="Anstead C.A."/>
            <person name="Korhonen P.K."/>
            <person name="Young N.D."/>
            <person name="Hall R.S."/>
            <person name="Jex A.R."/>
            <person name="Murali S.C."/>
            <person name="Hughes D.S."/>
            <person name="Lee S.F."/>
            <person name="Perry T."/>
            <person name="Stroehlein A.J."/>
            <person name="Ansell B.R."/>
            <person name="Breugelmans B."/>
            <person name="Hofmann A."/>
            <person name="Qu J."/>
            <person name="Dugan S."/>
            <person name="Lee S.L."/>
            <person name="Chao H."/>
            <person name="Dinh H."/>
            <person name="Han Y."/>
            <person name="Doddapaneni H.V."/>
            <person name="Worley K.C."/>
            <person name="Muzny D.M."/>
            <person name="Ioannidis P."/>
            <person name="Waterhouse R.M."/>
            <person name="Zdobnov E.M."/>
            <person name="James P.J."/>
            <person name="Bagnall N.H."/>
            <person name="Kotze A.C."/>
            <person name="Gibbs R.A."/>
            <person name="Richards S."/>
            <person name="Batterham P."/>
            <person name="Gasser R.B."/>
        </authorList>
    </citation>
    <scope>NUCLEOTIDE SEQUENCE [LARGE SCALE GENOMIC DNA]</scope>
    <source>
        <strain evidence="10 11">LS</strain>
        <tissue evidence="10">Full body</tissue>
    </source>
</reference>
<organism evidence="10 11">
    <name type="scientific">Lucilia cuprina</name>
    <name type="common">Green bottle fly</name>
    <name type="synonym">Australian sheep blowfly</name>
    <dbReference type="NCBI Taxonomy" id="7375"/>
    <lineage>
        <taxon>Eukaryota</taxon>
        <taxon>Metazoa</taxon>
        <taxon>Ecdysozoa</taxon>
        <taxon>Arthropoda</taxon>
        <taxon>Hexapoda</taxon>
        <taxon>Insecta</taxon>
        <taxon>Pterygota</taxon>
        <taxon>Neoptera</taxon>
        <taxon>Endopterygota</taxon>
        <taxon>Diptera</taxon>
        <taxon>Brachycera</taxon>
        <taxon>Muscomorpha</taxon>
        <taxon>Oestroidea</taxon>
        <taxon>Calliphoridae</taxon>
        <taxon>Luciliinae</taxon>
        <taxon>Lucilia</taxon>
    </lineage>
</organism>
<dbReference type="OMA" id="CNPCLNS"/>
<evidence type="ECO:0000256" key="4">
    <source>
        <dbReference type="ARBA" id="ARBA00022691"/>
    </source>
</evidence>
<evidence type="ECO:0000256" key="6">
    <source>
        <dbReference type="PROSITE-ProRule" id="PRU01015"/>
    </source>
</evidence>
<evidence type="ECO:0000256" key="2">
    <source>
        <dbReference type="ARBA" id="ARBA00022603"/>
    </source>
</evidence>
<gene>
    <name evidence="10" type="ORF">FF38_06519</name>
</gene>
<dbReference type="GO" id="GO:0035242">
    <property type="term" value="F:protein-arginine omega-N asymmetric methyltransferase activity"/>
    <property type="evidence" value="ECO:0007669"/>
    <property type="project" value="UniProtKB-EC"/>
</dbReference>
<evidence type="ECO:0000256" key="7">
    <source>
        <dbReference type="SAM" id="MobiDB-lite"/>
    </source>
</evidence>
<dbReference type="InterPro" id="IPR025799">
    <property type="entry name" value="Arg_MeTrfase"/>
</dbReference>
<evidence type="ECO:0000259" key="9">
    <source>
        <dbReference type="Pfam" id="PF22528"/>
    </source>
</evidence>
<feature type="compositionally biased region" description="Basic and acidic residues" evidence="7">
    <location>
        <begin position="385"/>
        <end position="398"/>
    </location>
</feature>
<dbReference type="Proteomes" id="UP000037069">
    <property type="component" value="Unassembled WGS sequence"/>
</dbReference>
<evidence type="ECO:0000256" key="5">
    <source>
        <dbReference type="ARBA" id="ARBA00049303"/>
    </source>
</evidence>
<feature type="region of interest" description="Disordered" evidence="7">
    <location>
        <begin position="385"/>
        <end position="439"/>
    </location>
</feature>
<name>A0A0L0C575_LUCCU</name>
<evidence type="ECO:0000256" key="1">
    <source>
        <dbReference type="ARBA" id="ARBA00011925"/>
    </source>
</evidence>
<evidence type="ECO:0000313" key="11">
    <source>
        <dbReference type="Proteomes" id="UP000037069"/>
    </source>
</evidence>
<accession>A0A0L0C575</accession>
<dbReference type="FunFam" id="3.40.50.150:FF:000003">
    <property type="entry name" value="Blast:Protein arginine N-methyltransferase 1"/>
    <property type="match status" value="1"/>
</dbReference>